<dbReference type="EMBL" id="AE006470">
    <property type="protein sequence ID" value="AAM72805.1"/>
    <property type="molecule type" value="Genomic_DNA"/>
</dbReference>
<accession>Q8KC46</accession>
<keyword evidence="1" id="KW-0472">Membrane</keyword>
<dbReference type="Pfam" id="PF05656">
    <property type="entry name" value="DUF805"/>
    <property type="match status" value="1"/>
</dbReference>
<feature type="transmembrane region" description="Helical" evidence="1">
    <location>
        <begin position="23"/>
        <end position="44"/>
    </location>
</feature>
<keyword evidence="1" id="KW-1133">Transmembrane helix</keyword>
<organism evidence="2 3">
    <name type="scientific">Chlorobaculum tepidum (strain ATCC 49652 / DSM 12025 / NBRC 103806 / TLS)</name>
    <name type="common">Chlorobium tepidum</name>
    <dbReference type="NCBI Taxonomy" id="194439"/>
    <lineage>
        <taxon>Bacteria</taxon>
        <taxon>Pseudomonadati</taxon>
        <taxon>Chlorobiota</taxon>
        <taxon>Chlorobiia</taxon>
        <taxon>Chlorobiales</taxon>
        <taxon>Chlorobiaceae</taxon>
        <taxon>Chlorobaculum</taxon>
    </lineage>
</organism>
<keyword evidence="1" id="KW-0812">Transmembrane</keyword>
<keyword evidence="3" id="KW-1185">Reference proteome</keyword>
<gene>
    <name evidence="2" type="ordered locus">CT1580</name>
</gene>
<dbReference type="PANTHER" id="PTHR34980:SF2">
    <property type="entry name" value="INNER MEMBRANE PROTEIN YHAH-RELATED"/>
    <property type="match status" value="1"/>
</dbReference>
<dbReference type="InterPro" id="IPR008523">
    <property type="entry name" value="DUF805"/>
</dbReference>
<dbReference type="GO" id="GO:0004177">
    <property type="term" value="F:aminopeptidase activity"/>
    <property type="evidence" value="ECO:0007669"/>
    <property type="project" value="UniProtKB-KW"/>
</dbReference>
<dbReference type="AlphaFoldDB" id="Q8KC46"/>
<evidence type="ECO:0000313" key="3">
    <source>
        <dbReference type="Proteomes" id="UP000001007"/>
    </source>
</evidence>
<reference evidence="2 3" key="1">
    <citation type="journal article" date="2002" name="Proc. Natl. Acad. Sci. U.S.A.">
        <title>The complete genome sequence of Chlorobium tepidum TLS, a photosynthetic, anaerobic, green-sulfur bacterium.</title>
        <authorList>
            <person name="Eisen J.A."/>
            <person name="Nelson K.E."/>
            <person name="Paulsen I.T."/>
            <person name="Heidelberg J.F."/>
            <person name="Wu M."/>
            <person name="Dodson R.J."/>
            <person name="Deboy R."/>
            <person name="Gwinn M.L."/>
            <person name="Nelson W.C."/>
            <person name="Haft D.H."/>
            <person name="Hickey E.K."/>
            <person name="Peterson J.D."/>
            <person name="Durkin A.S."/>
            <person name="Kolonay J.L."/>
            <person name="Yang F."/>
            <person name="Holt I."/>
            <person name="Umayam L.A."/>
            <person name="Mason T."/>
            <person name="Brenner M."/>
            <person name="Shea T.P."/>
            <person name="Parksey D."/>
            <person name="Nierman W.C."/>
            <person name="Feldblyum T.V."/>
            <person name="Hansen C.L."/>
            <person name="Craven M.B."/>
            <person name="Radune D."/>
            <person name="Vamathevan J."/>
            <person name="Khouri H."/>
            <person name="White O."/>
            <person name="Gruber T.M."/>
            <person name="Ketchum K.A."/>
            <person name="Venter J.C."/>
            <person name="Tettelin H."/>
            <person name="Bryant D.A."/>
            <person name="Fraser C.M."/>
        </authorList>
    </citation>
    <scope>NUCLEOTIDE SEQUENCE [LARGE SCALE GENOMIC DNA]</scope>
    <source>
        <strain evidence="3">ATCC 49652 / DSM 12025 / NBRC 103806 / TLS</strain>
    </source>
</reference>
<dbReference type="HOGENOM" id="CLU_093674_4_1_10"/>
<keyword evidence="2" id="KW-0031">Aminopeptidase</keyword>
<dbReference type="EnsemblBacteria" id="AAM72805">
    <property type="protein sequence ID" value="AAM72805"/>
    <property type="gene ID" value="CT1580"/>
</dbReference>
<dbReference type="DNASU" id="1007103"/>
<keyword evidence="2" id="KW-0645">Protease</keyword>
<sequence>MNWYLQVLKKYAEFNGRARRKEYWMFALFNIIFLIAAMIIDNIAGTTIGVLPYGLFYFVYALAVFIPGLAVGVRRLHDVGKSGWFYLIILIPIVGAIWLLVLFCTDGVVGQNEYGINPKEVATN</sequence>
<dbReference type="Proteomes" id="UP000001007">
    <property type="component" value="Chromosome"/>
</dbReference>
<name>Q8KC46_CHLTE</name>
<feature type="transmembrane region" description="Helical" evidence="1">
    <location>
        <begin position="50"/>
        <end position="72"/>
    </location>
</feature>
<proteinExistence type="predicted"/>
<feature type="transmembrane region" description="Helical" evidence="1">
    <location>
        <begin position="84"/>
        <end position="103"/>
    </location>
</feature>
<dbReference type="RefSeq" id="WP_010933244.1">
    <property type="nucleotide sequence ID" value="NC_002932.3"/>
</dbReference>
<evidence type="ECO:0000313" key="2">
    <source>
        <dbReference type="EMBL" id="AAM72805.1"/>
    </source>
</evidence>
<dbReference type="GO" id="GO:0005886">
    <property type="term" value="C:plasma membrane"/>
    <property type="evidence" value="ECO:0007669"/>
    <property type="project" value="TreeGrafter"/>
</dbReference>
<dbReference type="OrthoDB" id="9812349at2"/>
<protein>
    <submittedName>
        <fullName evidence="2">Aminopeptidase C, putative</fullName>
    </submittedName>
</protein>
<evidence type="ECO:0000256" key="1">
    <source>
        <dbReference type="SAM" id="Phobius"/>
    </source>
</evidence>
<dbReference type="eggNOG" id="COG3152">
    <property type="taxonomic scope" value="Bacteria"/>
</dbReference>
<dbReference type="KEGG" id="cte:CT1580"/>
<keyword evidence="2" id="KW-0378">Hydrolase</keyword>
<dbReference type="PANTHER" id="PTHR34980">
    <property type="entry name" value="INNER MEMBRANE PROTEIN-RELATED-RELATED"/>
    <property type="match status" value="1"/>
</dbReference>